<dbReference type="EMBL" id="JAGYWB010000003">
    <property type="protein sequence ID" value="KAI0526823.1"/>
    <property type="molecule type" value="Genomic_DNA"/>
</dbReference>
<feature type="region of interest" description="Disordered" evidence="1">
    <location>
        <begin position="124"/>
        <end position="152"/>
    </location>
</feature>
<dbReference type="Proteomes" id="UP000829196">
    <property type="component" value="Unassembled WGS sequence"/>
</dbReference>
<protein>
    <submittedName>
        <fullName evidence="2">Uncharacterized protein</fullName>
    </submittedName>
</protein>
<evidence type="ECO:0000313" key="2">
    <source>
        <dbReference type="EMBL" id="KAI0526823.1"/>
    </source>
</evidence>
<sequence length="152" mass="17567">MFVKRFAGSQHHVTVGDLVIEKQKPGEKLVDYILRWRNLSMKCEPQLQEQHAIEILLKNIHGLVAFLLKGFTIKTFEKLLNKASSLQEEASQLSFLVDQSYSDPKKLKPQKVFEKKFGSVSTVDRGKQPMKVQAKNPQFYNQQYQRPQNPPP</sequence>
<organism evidence="2 3">
    <name type="scientific">Dendrobium nobile</name>
    <name type="common">Orchid</name>
    <dbReference type="NCBI Taxonomy" id="94219"/>
    <lineage>
        <taxon>Eukaryota</taxon>
        <taxon>Viridiplantae</taxon>
        <taxon>Streptophyta</taxon>
        <taxon>Embryophyta</taxon>
        <taxon>Tracheophyta</taxon>
        <taxon>Spermatophyta</taxon>
        <taxon>Magnoliopsida</taxon>
        <taxon>Liliopsida</taxon>
        <taxon>Asparagales</taxon>
        <taxon>Orchidaceae</taxon>
        <taxon>Epidendroideae</taxon>
        <taxon>Malaxideae</taxon>
        <taxon>Dendrobiinae</taxon>
        <taxon>Dendrobium</taxon>
    </lineage>
</organism>
<proteinExistence type="predicted"/>
<evidence type="ECO:0000313" key="3">
    <source>
        <dbReference type="Proteomes" id="UP000829196"/>
    </source>
</evidence>
<reference evidence="2" key="1">
    <citation type="journal article" date="2022" name="Front. Genet.">
        <title>Chromosome-Scale Assembly of the Dendrobium nobile Genome Provides Insights Into the Molecular Mechanism of the Biosynthesis of the Medicinal Active Ingredient of Dendrobium.</title>
        <authorList>
            <person name="Xu Q."/>
            <person name="Niu S.-C."/>
            <person name="Li K.-L."/>
            <person name="Zheng P.-J."/>
            <person name="Zhang X.-J."/>
            <person name="Jia Y."/>
            <person name="Liu Y."/>
            <person name="Niu Y.-X."/>
            <person name="Yu L.-H."/>
            <person name="Chen D.-F."/>
            <person name="Zhang G.-Q."/>
        </authorList>
    </citation>
    <scope>NUCLEOTIDE SEQUENCE</scope>
    <source>
        <tissue evidence="2">Leaf</tissue>
    </source>
</reference>
<comment type="caution">
    <text evidence="2">The sequence shown here is derived from an EMBL/GenBank/DDBJ whole genome shotgun (WGS) entry which is preliminary data.</text>
</comment>
<keyword evidence="3" id="KW-1185">Reference proteome</keyword>
<dbReference type="OrthoDB" id="783749at2759"/>
<feature type="compositionally biased region" description="Low complexity" evidence="1">
    <location>
        <begin position="136"/>
        <end position="152"/>
    </location>
</feature>
<gene>
    <name evidence="2" type="ORF">KFK09_002415</name>
</gene>
<accession>A0A8T3C759</accession>
<evidence type="ECO:0000256" key="1">
    <source>
        <dbReference type="SAM" id="MobiDB-lite"/>
    </source>
</evidence>
<dbReference type="AlphaFoldDB" id="A0A8T3C759"/>
<name>A0A8T3C759_DENNO</name>